<dbReference type="AlphaFoldDB" id="A0A1V6R8C3"/>
<dbReference type="STRING" id="60172.A0A1V6R8C3"/>
<gene>
    <name evidence="1" type="ORF">PENSOL_c011G04675</name>
</gene>
<organism evidence="1 2">
    <name type="scientific">Penicillium solitum</name>
    <dbReference type="NCBI Taxonomy" id="60172"/>
    <lineage>
        <taxon>Eukaryota</taxon>
        <taxon>Fungi</taxon>
        <taxon>Dikarya</taxon>
        <taxon>Ascomycota</taxon>
        <taxon>Pezizomycotina</taxon>
        <taxon>Eurotiomycetes</taxon>
        <taxon>Eurotiomycetidae</taxon>
        <taxon>Eurotiales</taxon>
        <taxon>Aspergillaceae</taxon>
        <taxon>Penicillium</taxon>
    </lineage>
</organism>
<evidence type="ECO:0000313" key="2">
    <source>
        <dbReference type="Proteomes" id="UP000191612"/>
    </source>
</evidence>
<evidence type="ECO:0000313" key="1">
    <source>
        <dbReference type="EMBL" id="OQD97750.1"/>
    </source>
</evidence>
<dbReference type="Proteomes" id="UP000191612">
    <property type="component" value="Unassembled WGS sequence"/>
</dbReference>
<keyword evidence="2" id="KW-1185">Reference proteome</keyword>
<protein>
    <submittedName>
        <fullName evidence="1">Uncharacterized protein</fullName>
    </submittedName>
</protein>
<dbReference type="EMBL" id="MDYO01000011">
    <property type="protein sequence ID" value="OQD97750.1"/>
    <property type="molecule type" value="Genomic_DNA"/>
</dbReference>
<reference evidence="2" key="1">
    <citation type="journal article" date="2017" name="Nat. Microbiol.">
        <title>Global analysis of biosynthetic gene clusters reveals vast potential of secondary metabolite production in Penicillium species.</title>
        <authorList>
            <person name="Nielsen J.C."/>
            <person name="Grijseels S."/>
            <person name="Prigent S."/>
            <person name="Ji B."/>
            <person name="Dainat J."/>
            <person name="Nielsen K.F."/>
            <person name="Frisvad J.C."/>
            <person name="Workman M."/>
            <person name="Nielsen J."/>
        </authorList>
    </citation>
    <scope>NUCLEOTIDE SEQUENCE [LARGE SCALE GENOMIC DNA]</scope>
    <source>
        <strain evidence="2">IBT 29525</strain>
    </source>
</reference>
<accession>A0A1V6R8C3</accession>
<proteinExistence type="predicted"/>
<name>A0A1V6R8C3_9EURO</name>
<comment type="caution">
    <text evidence="1">The sequence shown here is derived from an EMBL/GenBank/DDBJ whole genome shotgun (WGS) entry which is preliminary data.</text>
</comment>
<sequence>MGKKRFQLKTNYTRRLVTYVGNGGLLESDKDINSPLSQSVASGLEVSGVNKGVDSNSICRLDIPGPRDVALKEYGEWQESNVTNDTLEGAFRQACDVMLEDGLDLE</sequence>